<proteinExistence type="predicted"/>
<dbReference type="Gene3D" id="3.30.360.10">
    <property type="entry name" value="Dihydrodipicolinate Reductase, domain 2"/>
    <property type="match status" value="1"/>
</dbReference>
<feature type="compositionally biased region" description="Polar residues" evidence="1">
    <location>
        <begin position="1"/>
        <end position="11"/>
    </location>
</feature>
<accession>A0A645JAS1</accession>
<evidence type="ECO:0000313" key="2">
    <source>
        <dbReference type="EMBL" id="MPN59829.1"/>
    </source>
</evidence>
<dbReference type="EMBL" id="VSSQ01134293">
    <property type="protein sequence ID" value="MPN59829.1"/>
    <property type="molecule type" value="Genomic_DNA"/>
</dbReference>
<evidence type="ECO:0008006" key="3">
    <source>
        <dbReference type="Google" id="ProtNLM"/>
    </source>
</evidence>
<dbReference type="AlphaFoldDB" id="A0A645JAS1"/>
<evidence type="ECO:0000256" key="1">
    <source>
        <dbReference type="SAM" id="MobiDB-lite"/>
    </source>
</evidence>
<reference evidence="2" key="1">
    <citation type="submission" date="2019-08" db="EMBL/GenBank/DDBJ databases">
        <authorList>
            <person name="Kucharzyk K."/>
            <person name="Murdoch R.W."/>
            <person name="Higgins S."/>
            <person name="Loffler F."/>
        </authorList>
    </citation>
    <scope>NUCLEOTIDE SEQUENCE</scope>
</reference>
<name>A0A645JAS1_9ZZZZ</name>
<sequence>MSNWNTPTYSNEGAPRGDGLIEGEQKVEPIECPDHFLDWLQCIRNNRIPVASIDAGYQHAVAVLMAMKSYETGRKTIYDHKERKILTT</sequence>
<comment type="caution">
    <text evidence="2">The sequence shown here is derived from an EMBL/GenBank/DDBJ whole genome shotgun (WGS) entry which is preliminary data.</text>
</comment>
<protein>
    <recommendedName>
        <fullName evidence="3">Gfo/Idh/MocA-like oxidoreductase C-terminal domain-containing protein</fullName>
    </recommendedName>
</protein>
<gene>
    <name evidence="2" type="ORF">SDC9_207551</name>
</gene>
<organism evidence="2">
    <name type="scientific">bioreactor metagenome</name>
    <dbReference type="NCBI Taxonomy" id="1076179"/>
    <lineage>
        <taxon>unclassified sequences</taxon>
        <taxon>metagenomes</taxon>
        <taxon>ecological metagenomes</taxon>
    </lineage>
</organism>
<feature type="region of interest" description="Disordered" evidence="1">
    <location>
        <begin position="1"/>
        <end position="24"/>
    </location>
</feature>